<dbReference type="SUPFAM" id="SSF82607">
    <property type="entry name" value="YbaB-like"/>
    <property type="match status" value="1"/>
</dbReference>
<proteinExistence type="predicted"/>
<dbReference type="GO" id="GO:0003677">
    <property type="term" value="F:DNA binding"/>
    <property type="evidence" value="ECO:0007669"/>
    <property type="project" value="UniProtKB-KW"/>
</dbReference>
<dbReference type="Pfam" id="PF02575">
    <property type="entry name" value="YbaB_DNA_bd"/>
    <property type="match status" value="1"/>
</dbReference>
<evidence type="ECO:0000256" key="2">
    <source>
        <dbReference type="SAM" id="MobiDB-lite"/>
    </source>
</evidence>
<feature type="coiled-coil region" evidence="1">
    <location>
        <begin position="8"/>
        <end position="35"/>
    </location>
</feature>
<sequence length="166" mass="17966">MGRAEQWLADYTQRVGEIQRQAEQTQEQIKNVRGRAASPDGAVSVVLAPGGRLEKLDLSPRAMELGHQRLAATITQTIQAAHAQAAAQTQDALLPLVGESDAMDFLRDQMDTALAEEPGTEPEPRPAEDEGGSIMRPATDQSQPGPRRPRRDDSDDDGPYGGSILR</sequence>
<feature type="region of interest" description="Disordered" evidence="2">
    <location>
        <begin position="105"/>
        <end position="166"/>
    </location>
</feature>
<dbReference type="AlphaFoldDB" id="A0A542CTN1"/>
<keyword evidence="3" id="KW-0238">DNA-binding</keyword>
<gene>
    <name evidence="3" type="ORF">FB471_6339</name>
</gene>
<dbReference type="InterPro" id="IPR036894">
    <property type="entry name" value="YbaB-like_sf"/>
</dbReference>
<dbReference type="EMBL" id="VFML01000002">
    <property type="protein sequence ID" value="TQI94181.1"/>
    <property type="molecule type" value="Genomic_DNA"/>
</dbReference>
<evidence type="ECO:0000256" key="1">
    <source>
        <dbReference type="SAM" id="Coils"/>
    </source>
</evidence>
<reference evidence="3 4" key="1">
    <citation type="submission" date="2019-06" db="EMBL/GenBank/DDBJ databases">
        <title>Sequencing the genomes of 1000 actinobacteria strains.</title>
        <authorList>
            <person name="Klenk H.-P."/>
        </authorList>
    </citation>
    <scope>NUCLEOTIDE SEQUENCE [LARGE SCALE GENOMIC DNA]</scope>
    <source>
        <strain evidence="3 4">DSM 45679</strain>
    </source>
</reference>
<evidence type="ECO:0000313" key="4">
    <source>
        <dbReference type="Proteomes" id="UP000320876"/>
    </source>
</evidence>
<evidence type="ECO:0000313" key="3">
    <source>
        <dbReference type="EMBL" id="TQI94181.1"/>
    </source>
</evidence>
<dbReference type="OrthoDB" id="3695284at2"/>
<keyword evidence="4" id="KW-1185">Reference proteome</keyword>
<accession>A0A542CTN1</accession>
<keyword evidence="1" id="KW-0175">Coiled coil</keyword>
<comment type="caution">
    <text evidence="3">The sequence shown here is derived from an EMBL/GenBank/DDBJ whole genome shotgun (WGS) entry which is preliminary data.</text>
</comment>
<name>A0A542CTN1_AMYCI</name>
<dbReference type="Proteomes" id="UP000320876">
    <property type="component" value="Unassembled WGS sequence"/>
</dbReference>
<organism evidence="3 4">
    <name type="scientific">Amycolatopsis cihanbeyliensis</name>
    <dbReference type="NCBI Taxonomy" id="1128664"/>
    <lineage>
        <taxon>Bacteria</taxon>
        <taxon>Bacillati</taxon>
        <taxon>Actinomycetota</taxon>
        <taxon>Actinomycetes</taxon>
        <taxon>Pseudonocardiales</taxon>
        <taxon>Pseudonocardiaceae</taxon>
        <taxon>Amycolatopsis</taxon>
    </lineage>
</organism>
<dbReference type="Gene3D" id="3.30.1310.10">
    <property type="entry name" value="Nucleoid-associated protein YbaB-like domain"/>
    <property type="match status" value="1"/>
</dbReference>
<protein>
    <submittedName>
        <fullName evidence="3">YbaB/EbfC DNA-binding family protein</fullName>
    </submittedName>
</protein>
<dbReference type="InterPro" id="IPR004401">
    <property type="entry name" value="YbaB/EbfC"/>
</dbReference>